<protein>
    <recommendedName>
        <fullName evidence="2">Myb-like domain-containing protein</fullName>
    </recommendedName>
</protein>
<feature type="compositionally biased region" description="Low complexity" evidence="1">
    <location>
        <begin position="350"/>
        <end position="359"/>
    </location>
</feature>
<dbReference type="GO" id="GO:0008237">
    <property type="term" value="F:metallopeptidase activity"/>
    <property type="evidence" value="ECO:0007669"/>
    <property type="project" value="InterPro"/>
</dbReference>
<dbReference type="Proteomes" id="UP000269721">
    <property type="component" value="Unassembled WGS sequence"/>
</dbReference>
<keyword evidence="4" id="KW-1185">Reference proteome</keyword>
<feature type="region of interest" description="Disordered" evidence="1">
    <location>
        <begin position="350"/>
        <end position="380"/>
    </location>
</feature>
<dbReference type="AlphaFoldDB" id="A0A4P9WDR8"/>
<gene>
    <name evidence="3" type="ORF">BDK51DRAFT_46892</name>
</gene>
<feature type="region of interest" description="Disordered" evidence="1">
    <location>
        <begin position="537"/>
        <end position="569"/>
    </location>
</feature>
<feature type="region of interest" description="Disordered" evidence="1">
    <location>
        <begin position="691"/>
        <end position="712"/>
    </location>
</feature>
<evidence type="ECO:0000313" key="4">
    <source>
        <dbReference type="Proteomes" id="UP000269721"/>
    </source>
</evidence>
<sequence length="741" mass="79936">MNDDEAASLRLAMMLQQADAEEAGYVNYGGSFSEMFASDEEYENDDTWKPQQKKKPAAAKKTPAKKKPIPRPKKTPVSADAAIATEATLEIPIPATGSTPDRSPRLHPSGAHSAESQGAGAESEFNTGKFTDDEVKLFLEGLEIHGRDWPKVNIIQRGATTLPIRGSVLGGDAYASFGGVEIPPTLTLPSFPVLAKKLVAHIKTRNANAIRSYAQKYFIRLYRDNLPLPNKVRESGGGYTLSGKELDPESAAAKPYLKARKTQDVPCQDPPPPEFGLPKEKTSDGLAPVPIEKRRSPEEAVLDNQENEAQQQKRRRSNGPSVAVAAAAAAAAAVTTAVATPTALAAAVAAPSAEPVAPVRKPDVPLPVEGPTEYQKNRPRRIGPLARAKKRTYLEDEHSLLPCHNFSGKFGSDVEDSQPFDLRVERKALVVMDLHAHLMETEVIGYLAGKFDPEKRELSVHAALPVSRDDDRTGNNPLVNVEADSVSLVATAELAHSMGFILVGWYHSHPVFNTNPSDMDVGTQLFHQSVFGNQIETQGAGEGAEKSREEDSGEGAAGAATEGTHTCRDLSRPMGQPFVGAIVGPYDPKLATAKSSINWFMVSKKQRSDADIPRKLQENLDGDEAIARDGVEEVEVDKMIRLINECGASTADRTNFGGNWRGDRRPETRREKMLKSLRAWALGSMKPAFADPDAAAPDASAEPAAAAASKEGHVPFEKVLSRIEAEIGAWVAPAVEDPMVE</sequence>
<dbReference type="InterPro" id="IPR000555">
    <property type="entry name" value="JAMM/MPN+_dom"/>
</dbReference>
<evidence type="ECO:0000259" key="2">
    <source>
        <dbReference type="SMART" id="SM00717"/>
    </source>
</evidence>
<feature type="domain" description="Myb-like" evidence="2">
    <location>
        <begin position="126"/>
        <end position="220"/>
    </location>
</feature>
<proteinExistence type="predicted"/>
<evidence type="ECO:0000313" key="3">
    <source>
        <dbReference type="EMBL" id="RKO89885.1"/>
    </source>
</evidence>
<feature type="region of interest" description="Disordered" evidence="1">
    <location>
        <begin position="40"/>
        <end position="126"/>
    </location>
</feature>
<dbReference type="Pfam" id="PF01398">
    <property type="entry name" value="JAB"/>
    <property type="match status" value="1"/>
</dbReference>
<name>A0A4P9WDR8_9FUNG</name>
<dbReference type="EMBL" id="KZ995835">
    <property type="protein sequence ID" value="RKO89885.1"/>
    <property type="molecule type" value="Genomic_DNA"/>
</dbReference>
<dbReference type="OrthoDB" id="118550at2759"/>
<dbReference type="InterPro" id="IPR050242">
    <property type="entry name" value="JAMM_MPN+_peptidase_M67A"/>
</dbReference>
<feature type="region of interest" description="Disordered" evidence="1">
    <location>
        <begin position="258"/>
        <end position="319"/>
    </location>
</feature>
<organism evidence="3 4">
    <name type="scientific">Blyttiomyces helicus</name>
    <dbReference type="NCBI Taxonomy" id="388810"/>
    <lineage>
        <taxon>Eukaryota</taxon>
        <taxon>Fungi</taxon>
        <taxon>Fungi incertae sedis</taxon>
        <taxon>Chytridiomycota</taxon>
        <taxon>Chytridiomycota incertae sedis</taxon>
        <taxon>Chytridiomycetes</taxon>
        <taxon>Chytridiomycetes incertae sedis</taxon>
        <taxon>Blyttiomyces</taxon>
    </lineage>
</organism>
<dbReference type="SUPFAM" id="SSF102712">
    <property type="entry name" value="JAB1/MPN domain"/>
    <property type="match status" value="1"/>
</dbReference>
<evidence type="ECO:0000256" key="1">
    <source>
        <dbReference type="SAM" id="MobiDB-lite"/>
    </source>
</evidence>
<accession>A0A4P9WDR8</accession>
<dbReference type="SMART" id="SM00717">
    <property type="entry name" value="SANT"/>
    <property type="match status" value="1"/>
</dbReference>
<dbReference type="Gene3D" id="3.40.140.10">
    <property type="entry name" value="Cytidine Deaminase, domain 2"/>
    <property type="match status" value="1"/>
</dbReference>
<feature type="compositionally biased region" description="Basic residues" evidence="1">
    <location>
        <begin position="51"/>
        <end position="74"/>
    </location>
</feature>
<dbReference type="PANTHER" id="PTHR10410">
    <property type="entry name" value="EUKARYOTIC TRANSLATION INITIATION FACTOR 3 -RELATED"/>
    <property type="match status" value="1"/>
</dbReference>
<reference evidence="4" key="1">
    <citation type="journal article" date="2018" name="Nat. Microbiol.">
        <title>Leveraging single-cell genomics to expand the fungal tree of life.</title>
        <authorList>
            <person name="Ahrendt S.R."/>
            <person name="Quandt C.A."/>
            <person name="Ciobanu D."/>
            <person name="Clum A."/>
            <person name="Salamov A."/>
            <person name="Andreopoulos B."/>
            <person name="Cheng J.F."/>
            <person name="Woyke T."/>
            <person name="Pelin A."/>
            <person name="Henrissat B."/>
            <person name="Reynolds N.K."/>
            <person name="Benny G.L."/>
            <person name="Smith M.E."/>
            <person name="James T.Y."/>
            <person name="Grigoriev I.V."/>
        </authorList>
    </citation>
    <scope>NUCLEOTIDE SEQUENCE [LARGE SCALE GENOMIC DNA]</scope>
</reference>
<dbReference type="InterPro" id="IPR001005">
    <property type="entry name" value="SANT/Myb"/>
</dbReference>
<feature type="compositionally biased region" description="Low complexity" evidence="1">
    <location>
        <begin position="691"/>
        <end position="708"/>
    </location>
</feature>